<name>A0A1E3R011_9ASCO</name>
<evidence type="ECO:0000256" key="1">
    <source>
        <dbReference type="PIRNR" id="PIRNR037320"/>
    </source>
</evidence>
<feature type="region of interest" description="Disordered" evidence="2">
    <location>
        <begin position="615"/>
        <end position="673"/>
    </location>
</feature>
<dbReference type="PANTHER" id="PTHR12436">
    <property type="entry name" value="80 KDA MCM3-ASSOCIATED PROTEIN"/>
    <property type="match status" value="1"/>
</dbReference>
<dbReference type="OrthoDB" id="264795at2759"/>
<dbReference type="Gene3D" id="6.10.250.2880">
    <property type="match status" value="1"/>
</dbReference>
<evidence type="ECO:0000313" key="6">
    <source>
        <dbReference type="Proteomes" id="UP000094336"/>
    </source>
</evidence>
<dbReference type="InterPro" id="IPR024293">
    <property type="entry name" value="SAC3_helical"/>
</dbReference>
<dbReference type="GO" id="GO:0006406">
    <property type="term" value="P:mRNA export from nucleus"/>
    <property type="evidence" value="ECO:0007669"/>
    <property type="project" value="UniProtKB-UniRule"/>
</dbReference>
<dbReference type="InterPro" id="IPR005062">
    <property type="entry name" value="SAC3/GANP/THP3_conserved"/>
</dbReference>
<organism evidence="5 6">
    <name type="scientific">Babjeviella inositovora NRRL Y-12698</name>
    <dbReference type="NCBI Taxonomy" id="984486"/>
    <lineage>
        <taxon>Eukaryota</taxon>
        <taxon>Fungi</taxon>
        <taxon>Dikarya</taxon>
        <taxon>Ascomycota</taxon>
        <taxon>Saccharomycotina</taxon>
        <taxon>Pichiomycetes</taxon>
        <taxon>Serinales incertae sedis</taxon>
        <taxon>Babjeviella</taxon>
    </lineage>
</organism>
<dbReference type="PIRSF" id="PIRSF037320">
    <property type="entry name" value="mRNA_export_factor_Sac3"/>
    <property type="match status" value="1"/>
</dbReference>
<dbReference type="GO" id="GO:0005737">
    <property type="term" value="C:cytoplasm"/>
    <property type="evidence" value="ECO:0007669"/>
    <property type="project" value="TreeGrafter"/>
</dbReference>
<dbReference type="STRING" id="984486.A0A1E3R011"/>
<dbReference type="GO" id="GO:0005635">
    <property type="term" value="C:nuclear envelope"/>
    <property type="evidence" value="ECO:0007669"/>
    <property type="project" value="UniProtKB-SubCell"/>
</dbReference>
<proteinExistence type="inferred from homology"/>
<evidence type="ECO:0000256" key="2">
    <source>
        <dbReference type="SAM" id="MobiDB-lite"/>
    </source>
</evidence>
<sequence>MSSGFSFRNKGRNQGNHNGGNGNGNRKNRSNFTQNNTFQSGAAAPSPPPPRAFEASQVVATDPSRKIEISQELDTALGPLFAQLSGFSGVPHAPRALPKYLLEESRQLVPITFIRDDWDAANQQKFAQLEHDRITDLQGLYEDFQKLRDIERKEMERRGLVHAEDAPMVLGNAIVFRGTCLDMCPTYERVRRALENNVKKAERDPQTGRISRDRAIKAFSRPAAGQPPPLPSDVRPPHILVSTLDYLIQNFIHALPEAHSFIWDRTRSIRQDFTYQNYYGPEAIDCNERIVRIHLVCLHMMTQSENDYSQQQELEQMNKALRTLMEIYDDVRQRGGSCPNEAEFRAYTLLSHFRDPSWERELQSLPRDICQNPVVQRALKFRLVMAQNNLAERGVTNTPGAANLFHEFFRLLADPTTPFLVACLLETHVNEIRFYATKAMARSYHSKGKAYPAERFVAMLGFNDIDEVVKFCDHWEIGTNGGVELVGFKLKSFKDKPKQTQAWCRLVNEKVGYGSSLVGFINSGLSNDDLHLGEYMKKSERGISSQTPSNGLQASGFQATSNTSQAPVFSQTPDSTAFSSNQTSLALPSVLLQASDAFSIPAALGGFSQAPSNPVPEINVLSGPPQPALGKQTPAETSVKGPETPATSFTTSSPLASVSKQPKSAPSLPKTTPKLVSLPKFTEAANKLIDQLLLNGIQTQTRAIVKTVVAEELQMRKKERLVSNLSEELFRAFMDEFIYISVLESQAESFRDQHAKTKISKLLKQQGARCLAKSVAKQKRREEVICAMKFGAPSTAKRRRKTNPNASTGNISVANGSFSAILNVILARREKTRIDELWKPLDLVTLFIRPASNNFTLDIALEQRCVTGIVDAKDWSSSSSRWLATKLGMVLESHNFVRTVQNGKLKLEISTKKDYSNAVFVVFDCGISSTRSKELLLDVLEADAERLAVVQQNITQSRFRVHLLVLYWDATNSRRPTTEVLSRLKADKVSLVSICDMSMADNTVDEASVSGADVNERLQNCFKTLGEKCEPVPIEQESRPERSKMASPAELQACRDALSEKEDIERAKQAEDRKKKAKLAHLERHMSGYSPAIPMRSSGFSANSSKTRGYHSFNSFTAPKVDLSYSDQSFLPHGDSSLLCTGAPEKSSDPIRPKSLGLSKNLLELKALTAGIRSRRPKS</sequence>
<feature type="region of interest" description="Disordered" evidence="2">
    <location>
        <begin position="541"/>
        <end position="580"/>
    </location>
</feature>
<keyword evidence="1" id="KW-0539">Nucleus</keyword>
<feature type="domain" description="SAC3/GANP/THP3 conserved" evidence="3">
    <location>
        <begin position="183"/>
        <end position="478"/>
    </location>
</feature>
<dbReference type="InterPro" id="IPR045107">
    <property type="entry name" value="SAC3/GANP/THP3"/>
</dbReference>
<protein>
    <recommendedName>
        <fullName evidence="1">Nuclear mRNA export factor</fullName>
    </recommendedName>
</protein>
<dbReference type="InterPro" id="IPR017173">
    <property type="entry name" value="Sac3"/>
</dbReference>
<dbReference type="Proteomes" id="UP000094336">
    <property type="component" value="Unassembled WGS sequence"/>
</dbReference>
<feature type="domain" description="SAC3 helical" evidence="4">
    <location>
        <begin position="686"/>
        <end position="759"/>
    </location>
</feature>
<feature type="compositionally biased region" description="Polar residues" evidence="2">
    <location>
        <begin position="542"/>
        <end position="580"/>
    </location>
</feature>
<dbReference type="PANTHER" id="PTHR12436:SF3">
    <property type="entry name" value="GERMINAL-CENTER ASSOCIATED NUCLEAR PROTEIN"/>
    <property type="match status" value="1"/>
</dbReference>
<gene>
    <name evidence="5" type="ORF">BABINDRAFT_11485</name>
</gene>
<keyword evidence="6" id="KW-1185">Reference proteome</keyword>
<evidence type="ECO:0000313" key="5">
    <source>
        <dbReference type="EMBL" id="ODQ83185.1"/>
    </source>
</evidence>
<dbReference type="Pfam" id="PF03399">
    <property type="entry name" value="SAC3_GANP"/>
    <property type="match status" value="1"/>
</dbReference>
<dbReference type="AlphaFoldDB" id="A0A1E3R011"/>
<evidence type="ECO:0000259" key="3">
    <source>
        <dbReference type="Pfam" id="PF03399"/>
    </source>
</evidence>
<dbReference type="RefSeq" id="XP_018988513.1">
    <property type="nucleotide sequence ID" value="XM_019126872.1"/>
</dbReference>
<accession>A0A1E3R011</accession>
<dbReference type="GO" id="GO:0070390">
    <property type="term" value="C:transcription export complex 2"/>
    <property type="evidence" value="ECO:0007669"/>
    <property type="project" value="UniProtKB-UniRule"/>
</dbReference>
<dbReference type="GO" id="GO:0042274">
    <property type="term" value="P:ribosomal small subunit biogenesis"/>
    <property type="evidence" value="ECO:0007669"/>
    <property type="project" value="UniProtKB-UniRule"/>
</dbReference>
<dbReference type="GeneID" id="30144726"/>
<comment type="subcellular location">
    <subcellularLocation>
        <location evidence="1">Nucleus envelope</location>
    </subcellularLocation>
</comment>
<dbReference type="EMBL" id="KV454426">
    <property type="protein sequence ID" value="ODQ83185.1"/>
    <property type="molecule type" value="Genomic_DNA"/>
</dbReference>
<feature type="region of interest" description="Disordered" evidence="2">
    <location>
        <begin position="1"/>
        <end position="57"/>
    </location>
</feature>
<dbReference type="Pfam" id="PF12209">
    <property type="entry name" value="SAC3"/>
    <property type="match status" value="1"/>
</dbReference>
<feature type="compositionally biased region" description="Polar residues" evidence="2">
    <location>
        <begin position="645"/>
        <end position="664"/>
    </location>
</feature>
<dbReference type="Gene3D" id="1.25.40.990">
    <property type="match status" value="1"/>
</dbReference>
<comment type="similarity">
    <text evidence="1">Belongs to the SAC3 family.</text>
</comment>
<evidence type="ECO:0000259" key="4">
    <source>
        <dbReference type="Pfam" id="PF12209"/>
    </source>
</evidence>
<reference evidence="6" key="1">
    <citation type="submission" date="2016-05" db="EMBL/GenBank/DDBJ databases">
        <title>Comparative genomics of biotechnologically important yeasts.</title>
        <authorList>
            <consortium name="DOE Joint Genome Institute"/>
            <person name="Riley R."/>
            <person name="Haridas S."/>
            <person name="Wolfe K.H."/>
            <person name="Lopes M.R."/>
            <person name="Hittinger C.T."/>
            <person name="Goker M."/>
            <person name="Salamov A."/>
            <person name="Wisecaver J."/>
            <person name="Long T.M."/>
            <person name="Aerts A.L."/>
            <person name="Barry K."/>
            <person name="Choi C."/>
            <person name="Clum A."/>
            <person name="Coughlan A.Y."/>
            <person name="Deshpande S."/>
            <person name="Douglass A.P."/>
            <person name="Hanson S.J."/>
            <person name="Klenk H.-P."/>
            <person name="Labutti K."/>
            <person name="Lapidus A."/>
            <person name="Lindquist E."/>
            <person name="Lipzen A."/>
            <person name="Meier-Kolthoff J.P."/>
            <person name="Ohm R.A."/>
            <person name="Otillar R.P."/>
            <person name="Pangilinan J."/>
            <person name="Peng Y."/>
            <person name="Rokas A."/>
            <person name="Rosa C.A."/>
            <person name="Scheuner C."/>
            <person name="Sibirny A.A."/>
            <person name="Slot J.C."/>
            <person name="Stielow J.B."/>
            <person name="Sun H."/>
            <person name="Kurtzman C.P."/>
            <person name="Blackwell M."/>
            <person name="Grigoriev I.V."/>
            <person name="Jeffries T.W."/>
        </authorList>
    </citation>
    <scope>NUCLEOTIDE SEQUENCE [LARGE SCALE GENOMIC DNA]</scope>
    <source>
        <strain evidence="6">NRRL Y-12698</strain>
    </source>
</reference>